<feature type="domain" description="Protein kinase" evidence="11">
    <location>
        <begin position="10"/>
        <end position="277"/>
    </location>
</feature>
<dbReference type="AlphaFoldDB" id="A0A951PUC0"/>
<dbReference type="PROSITE" id="PS50011">
    <property type="entry name" value="PROTEIN_KINASE_DOM"/>
    <property type="match status" value="1"/>
</dbReference>
<evidence type="ECO:0000256" key="1">
    <source>
        <dbReference type="ARBA" id="ARBA00012513"/>
    </source>
</evidence>
<evidence type="ECO:0000256" key="3">
    <source>
        <dbReference type="ARBA" id="ARBA00022679"/>
    </source>
</evidence>
<dbReference type="GO" id="GO:0004674">
    <property type="term" value="F:protein serine/threonine kinase activity"/>
    <property type="evidence" value="ECO:0007669"/>
    <property type="project" value="UniProtKB-KW"/>
</dbReference>
<evidence type="ECO:0000256" key="8">
    <source>
        <dbReference type="ARBA" id="ARBA00048679"/>
    </source>
</evidence>
<evidence type="ECO:0000256" key="4">
    <source>
        <dbReference type="ARBA" id="ARBA00022741"/>
    </source>
</evidence>
<dbReference type="Gene3D" id="1.10.510.10">
    <property type="entry name" value="Transferase(Phosphotransferase) domain 1"/>
    <property type="match status" value="1"/>
</dbReference>
<dbReference type="Proteomes" id="UP000715781">
    <property type="component" value="Unassembled WGS sequence"/>
</dbReference>
<evidence type="ECO:0000256" key="6">
    <source>
        <dbReference type="ARBA" id="ARBA00022840"/>
    </source>
</evidence>
<proteinExistence type="predicted"/>
<evidence type="ECO:0000256" key="10">
    <source>
        <dbReference type="SAM" id="MobiDB-lite"/>
    </source>
</evidence>
<keyword evidence="5 12" id="KW-0418">Kinase</keyword>
<feature type="compositionally biased region" description="Pro residues" evidence="10">
    <location>
        <begin position="414"/>
        <end position="431"/>
    </location>
</feature>
<dbReference type="EMBL" id="JAHHHN010000002">
    <property type="protein sequence ID" value="MBW4560369.1"/>
    <property type="molecule type" value="Genomic_DNA"/>
</dbReference>
<evidence type="ECO:0000313" key="12">
    <source>
        <dbReference type="EMBL" id="MBW4560369.1"/>
    </source>
</evidence>
<comment type="catalytic activity">
    <reaction evidence="7">
        <text>L-threonyl-[protein] + ATP = O-phospho-L-threonyl-[protein] + ADP + H(+)</text>
        <dbReference type="Rhea" id="RHEA:46608"/>
        <dbReference type="Rhea" id="RHEA-COMP:11060"/>
        <dbReference type="Rhea" id="RHEA-COMP:11605"/>
        <dbReference type="ChEBI" id="CHEBI:15378"/>
        <dbReference type="ChEBI" id="CHEBI:30013"/>
        <dbReference type="ChEBI" id="CHEBI:30616"/>
        <dbReference type="ChEBI" id="CHEBI:61977"/>
        <dbReference type="ChEBI" id="CHEBI:456216"/>
        <dbReference type="EC" id="2.7.11.1"/>
    </reaction>
</comment>
<comment type="catalytic activity">
    <reaction evidence="8">
        <text>L-seryl-[protein] + ATP = O-phospho-L-seryl-[protein] + ADP + H(+)</text>
        <dbReference type="Rhea" id="RHEA:17989"/>
        <dbReference type="Rhea" id="RHEA-COMP:9863"/>
        <dbReference type="Rhea" id="RHEA-COMP:11604"/>
        <dbReference type="ChEBI" id="CHEBI:15378"/>
        <dbReference type="ChEBI" id="CHEBI:29999"/>
        <dbReference type="ChEBI" id="CHEBI:30616"/>
        <dbReference type="ChEBI" id="CHEBI:83421"/>
        <dbReference type="ChEBI" id="CHEBI:456216"/>
        <dbReference type="EC" id="2.7.11.1"/>
    </reaction>
</comment>
<reference evidence="12" key="2">
    <citation type="journal article" date="2022" name="Microbiol. Resour. Announc.">
        <title>Metagenome Sequencing to Explore Phylogenomics of Terrestrial Cyanobacteria.</title>
        <authorList>
            <person name="Ward R.D."/>
            <person name="Stajich J.E."/>
            <person name="Johansen J.R."/>
            <person name="Huntemann M."/>
            <person name="Clum A."/>
            <person name="Foster B."/>
            <person name="Foster B."/>
            <person name="Roux S."/>
            <person name="Palaniappan K."/>
            <person name="Varghese N."/>
            <person name="Mukherjee S."/>
            <person name="Reddy T.B.K."/>
            <person name="Daum C."/>
            <person name="Copeland A."/>
            <person name="Chen I.A."/>
            <person name="Ivanova N.N."/>
            <person name="Kyrpides N.C."/>
            <person name="Shapiro N."/>
            <person name="Eloe-Fadrosh E.A."/>
            <person name="Pietrasiak N."/>
        </authorList>
    </citation>
    <scope>NUCLEOTIDE SEQUENCE</scope>
    <source>
        <strain evidence="12">JT2-VF2</strain>
    </source>
</reference>
<name>A0A951PUC0_9NOST</name>
<accession>A0A951PUC0</accession>
<comment type="caution">
    <text evidence="12">The sequence shown here is derived from an EMBL/GenBank/DDBJ whole genome shotgun (WGS) entry which is preliminary data.</text>
</comment>
<evidence type="ECO:0000259" key="11">
    <source>
        <dbReference type="PROSITE" id="PS50011"/>
    </source>
</evidence>
<dbReference type="GO" id="GO:0005524">
    <property type="term" value="F:ATP binding"/>
    <property type="evidence" value="ECO:0007669"/>
    <property type="project" value="UniProtKB-UniRule"/>
</dbReference>
<dbReference type="PROSITE" id="PS00107">
    <property type="entry name" value="PROTEIN_KINASE_ATP"/>
    <property type="match status" value="1"/>
</dbReference>
<dbReference type="SUPFAM" id="SSF56112">
    <property type="entry name" value="Protein kinase-like (PK-like)"/>
    <property type="match status" value="1"/>
</dbReference>
<dbReference type="Gene3D" id="3.30.200.20">
    <property type="entry name" value="Phosphorylase Kinase, domain 1"/>
    <property type="match status" value="1"/>
</dbReference>
<feature type="compositionally biased region" description="Polar residues" evidence="10">
    <location>
        <begin position="385"/>
        <end position="402"/>
    </location>
</feature>
<dbReference type="SMART" id="SM00220">
    <property type="entry name" value="S_TKc"/>
    <property type="match status" value="1"/>
</dbReference>
<dbReference type="EC" id="2.7.11.1" evidence="1"/>
<evidence type="ECO:0000313" key="13">
    <source>
        <dbReference type="Proteomes" id="UP000715781"/>
    </source>
</evidence>
<gene>
    <name evidence="12" type="ORF">KME32_04275</name>
</gene>
<evidence type="ECO:0000256" key="7">
    <source>
        <dbReference type="ARBA" id="ARBA00047899"/>
    </source>
</evidence>
<dbReference type="InterPro" id="IPR017441">
    <property type="entry name" value="Protein_kinase_ATP_BS"/>
</dbReference>
<keyword evidence="3" id="KW-0808">Transferase</keyword>
<evidence type="ECO:0000256" key="9">
    <source>
        <dbReference type="PROSITE-ProRule" id="PRU10141"/>
    </source>
</evidence>
<feature type="region of interest" description="Disordered" evidence="10">
    <location>
        <begin position="336"/>
        <end position="463"/>
    </location>
</feature>
<dbReference type="Pfam" id="PF00069">
    <property type="entry name" value="Pkinase"/>
    <property type="match status" value="1"/>
</dbReference>
<keyword evidence="2" id="KW-0723">Serine/threonine-protein kinase</keyword>
<evidence type="ECO:0000256" key="2">
    <source>
        <dbReference type="ARBA" id="ARBA00022527"/>
    </source>
</evidence>
<dbReference type="PANTHER" id="PTHR24363:SF0">
    <property type="entry name" value="SERINE_THREONINE KINASE LIKE DOMAIN CONTAINING 1"/>
    <property type="match status" value="1"/>
</dbReference>
<dbReference type="InterPro" id="IPR000719">
    <property type="entry name" value="Prot_kinase_dom"/>
</dbReference>
<feature type="binding site" evidence="9">
    <location>
        <position position="41"/>
    </location>
    <ligand>
        <name>ATP</name>
        <dbReference type="ChEBI" id="CHEBI:30616"/>
    </ligand>
</feature>
<dbReference type="InterPro" id="IPR011009">
    <property type="entry name" value="Kinase-like_dom_sf"/>
</dbReference>
<keyword evidence="4 9" id="KW-0547">Nucleotide-binding</keyword>
<evidence type="ECO:0000256" key="5">
    <source>
        <dbReference type="ARBA" id="ARBA00022777"/>
    </source>
</evidence>
<protein>
    <recommendedName>
        <fullName evidence="1">non-specific serine/threonine protein kinase</fullName>
        <ecNumber evidence="1">2.7.11.1</ecNumber>
    </recommendedName>
</protein>
<dbReference type="PROSITE" id="PS00108">
    <property type="entry name" value="PROTEIN_KINASE_ST"/>
    <property type="match status" value="1"/>
</dbReference>
<dbReference type="CDD" id="cd14014">
    <property type="entry name" value="STKc_PknB_like"/>
    <property type="match status" value="1"/>
</dbReference>
<keyword evidence="6 9" id="KW-0067">ATP-binding</keyword>
<dbReference type="PANTHER" id="PTHR24363">
    <property type="entry name" value="SERINE/THREONINE PROTEIN KINASE"/>
    <property type="match status" value="1"/>
</dbReference>
<feature type="compositionally biased region" description="Polar residues" evidence="10">
    <location>
        <begin position="344"/>
        <end position="360"/>
    </location>
</feature>
<dbReference type="InterPro" id="IPR008271">
    <property type="entry name" value="Ser/Thr_kinase_AS"/>
</dbReference>
<sequence>MTITLLNNRYQVIQVLGAGGFGETFLAEDTHMPSRRRCVIKQLKPISNDPQAYQMIQQRFEREATALEYLGKSSDQIPELYAYFSENGQFYLVQEWIHGQTLRDIVKAKGYESETAVREILLSLLSVLEYIHSKGIIHRDIKPDNIILRSPDSKPVLIDFGAVKETIRSVVSSPRYPMQSMVIGTPGYMPSEQALGRPVYATDIYSLGLTAIYLLTGKEPQELETDQQTGEILWQHHAPQVSPNLVTVLNQAIKPNASDRYTTASKMLYALQSASYITPHTVTPNITAALPTRQTQPLPSSPKIPASNWQKPAVIVSSLVVGSLISAVVISSMSRQPDSEAPIAQNSTPSPESLATNSEPVDTPIASEPSPTASPRQVIPAPFSTPRSNVNSNPPEASTSLPETDPITANAPAPSTPSAPPPEPEDQPAPTPEARSAPQNDEPRNSASSNIPAFPTGTPRTRVEAVLGKPKKDLRGLWRNTRAVTYNVVPNQIDLGYLFDRNSGALRQTEAAFAQSVDPQVMQSTLNGMLGGQATAEIQQGLQQIQLRQSDNFQFSKGSVKGQIVRQNCDFIYISIWDADLHDFVSPSAAKKCS</sequence>
<organism evidence="12 13">
    <name type="scientific">Mojavia pulchra JT2-VF2</name>
    <dbReference type="NCBI Taxonomy" id="287848"/>
    <lineage>
        <taxon>Bacteria</taxon>
        <taxon>Bacillati</taxon>
        <taxon>Cyanobacteriota</taxon>
        <taxon>Cyanophyceae</taxon>
        <taxon>Nostocales</taxon>
        <taxon>Nostocaceae</taxon>
    </lineage>
</organism>
<reference evidence="12" key="1">
    <citation type="submission" date="2021-05" db="EMBL/GenBank/DDBJ databases">
        <authorList>
            <person name="Pietrasiak N."/>
            <person name="Ward R."/>
            <person name="Stajich J.E."/>
            <person name="Kurbessoian T."/>
        </authorList>
    </citation>
    <scope>NUCLEOTIDE SEQUENCE</scope>
    <source>
        <strain evidence="12">JT2-VF2</strain>
    </source>
</reference>